<gene>
    <name evidence="1" type="ORF">R3P38DRAFT_3263344</name>
</gene>
<reference evidence="1 2" key="1">
    <citation type="journal article" date="2024" name="J Genomics">
        <title>Draft genome sequencing and assembly of Favolaschia claudopus CIRM-BRFM 2984 isolated from oak limbs.</title>
        <authorList>
            <person name="Navarro D."/>
            <person name="Drula E."/>
            <person name="Chaduli D."/>
            <person name="Cazenave R."/>
            <person name="Ahrendt S."/>
            <person name="Wang J."/>
            <person name="Lipzen A."/>
            <person name="Daum C."/>
            <person name="Barry K."/>
            <person name="Grigoriev I.V."/>
            <person name="Favel A."/>
            <person name="Rosso M.N."/>
            <person name="Martin F."/>
        </authorList>
    </citation>
    <scope>NUCLEOTIDE SEQUENCE [LARGE SCALE GENOMIC DNA]</scope>
    <source>
        <strain evidence="1 2">CIRM-BRFM 2984</strain>
    </source>
</reference>
<evidence type="ECO:0000313" key="2">
    <source>
        <dbReference type="Proteomes" id="UP001362999"/>
    </source>
</evidence>
<keyword evidence="2" id="KW-1185">Reference proteome</keyword>
<proteinExistence type="predicted"/>
<dbReference type="AlphaFoldDB" id="A0AAW0C8P7"/>
<comment type="caution">
    <text evidence="1">The sequence shown here is derived from an EMBL/GenBank/DDBJ whole genome shotgun (WGS) entry which is preliminary data.</text>
</comment>
<dbReference type="EMBL" id="JAWWNJ010000019">
    <property type="protein sequence ID" value="KAK7035864.1"/>
    <property type="molecule type" value="Genomic_DNA"/>
</dbReference>
<sequence length="293" mass="32538">MLATLAADREPTGRIRVPRLDIANEIISEIFINLLPPYPECAPCLGLYSPLNLTHICRKWRQIALATPRLWRALLLGPTDVWNDLQGVWVDRSGCCPLSIVVDDGYKEEQDVYRGGEFLEAILPYRDRCEYVQLVTTNLHLPLILGSWPSLRHLDLDLSESDPDGRHHDLGSVPLLRSAALIRPQSFYYVAAPESLRLSGDGELITDTLSYFNLPALSRLEVSEELLDPSPISSLRSLISRSSCKLEHVCIGGLRSVVDEVYRTAFPSTIFTFTTPTADSVTGASGCVGGFWV</sequence>
<dbReference type="Proteomes" id="UP001362999">
    <property type="component" value="Unassembled WGS sequence"/>
</dbReference>
<accession>A0AAW0C8P7</accession>
<name>A0AAW0C8P7_9AGAR</name>
<evidence type="ECO:0000313" key="1">
    <source>
        <dbReference type="EMBL" id="KAK7035864.1"/>
    </source>
</evidence>
<protein>
    <submittedName>
        <fullName evidence="1">F-box domain-containing protein</fullName>
    </submittedName>
</protein>
<organism evidence="1 2">
    <name type="scientific">Favolaschia claudopus</name>
    <dbReference type="NCBI Taxonomy" id="2862362"/>
    <lineage>
        <taxon>Eukaryota</taxon>
        <taxon>Fungi</taxon>
        <taxon>Dikarya</taxon>
        <taxon>Basidiomycota</taxon>
        <taxon>Agaricomycotina</taxon>
        <taxon>Agaricomycetes</taxon>
        <taxon>Agaricomycetidae</taxon>
        <taxon>Agaricales</taxon>
        <taxon>Marasmiineae</taxon>
        <taxon>Mycenaceae</taxon>
        <taxon>Favolaschia</taxon>
    </lineage>
</organism>